<sequence>MSKPAWRWANLIILVVVLVMNTLANVLPLNGQTTGEISDRYPVLLTPSSYVFSIWTLIYALLIGFVLLPFRGTPAGRAAVERIGPWFFVNGLLNSLWIVLWHYDFIYLSLVAMAGILLSLIVIYNRIHSGGRPHSAGELWFVRIAFSVYLGWICVATIVNAGVVLLKAGWDGWGLSPETWTVIMLVAAAGLAVAVSYRTNDIFLTAVFIWAFVGIGVKQQDLAIVRTPAYGLALLLLVYLLWTAKEWKEHRESYY</sequence>
<feature type="transmembrane region" description="Helical" evidence="1">
    <location>
        <begin position="202"/>
        <end position="217"/>
    </location>
</feature>
<dbReference type="EMBL" id="CP130318">
    <property type="protein sequence ID" value="WNQ10512.1"/>
    <property type="molecule type" value="Genomic_DNA"/>
</dbReference>
<accession>A0AA96RE54</accession>
<keyword evidence="3" id="KW-1185">Reference proteome</keyword>
<dbReference type="RefSeq" id="WP_315604286.1">
    <property type="nucleotide sequence ID" value="NZ_CP130318.1"/>
</dbReference>
<evidence type="ECO:0000313" key="3">
    <source>
        <dbReference type="Proteomes" id="UP001305702"/>
    </source>
</evidence>
<dbReference type="InterPro" id="IPR038330">
    <property type="entry name" value="TspO/MBR-related_sf"/>
</dbReference>
<dbReference type="PANTHER" id="PTHR33802:SF1">
    <property type="entry name" value="XK-RELATED PROTEIN"/>
    <property type="match status" value="1"/>
</dbReference>
<dbReference type="Gene3D" id="1.20.1260.100">
    <property type="entry name" value="TspO/MBR protein"/>
    <property type="match status" value="1"/>
</dbReference>
<dbReference type="PANTHER" id="PTHR33802">
    <property type="entry name" value="SI:CH211-161H7.5-RELATED"/>
    <property type="match status" value="1"/>
</dbReference>
<keyword evidence="1" id="KW-1133">Transmembrane helix</keyword>
<feature type="transmembrane region" description="Helical" evidence="1">
    <location>
        <begin position="223"/>
        <end position="242"/>
    </location>
</feature>
<keyword evidence="1" id="KW-0472">Membrane</keyword>
<feature type="transmembrane region" description="Helical" evidence="1">
    <location>
        <begin position="82"/>
        <end position="100"/>
    </location>
</feature>
<proteinExistence type="predicted"/>
<protein>
    <submittedName>
        <fullName evidence="2">Tryptophan-rich sensory protein</fullName>
    </submittedName>
</protein>
<feature type="transmembrane region" description="Helical" evidence="1">
    <location>
        <begin position="139"/>
        <end position="159"/>
    </location>
</feature>
<dbReference type="KEGG" id="paun:MJA45_23285"/>
<name>A0AA96RE54_9BACL</name>
<keyword evidence="1" id="KW-0812">Transmembrane</keyword>
<feature type="transmembrane region" description="Helical" evidence="1">
    <location>
        <begin position="48"/>
        <end position="70"/>
    </location>
</feature>
<feature type="transmembrane region" description="Helical" evidence="1">
    <location>
        <begin position="106"/>
        <end position="127"/>
    </location>
</feature>
<feature type="transmembrane region" description="Helical" evidence="1">
    <location>
        <begin position="179"/>
        <end position="197"/>
    </location>
</feature>
<dbReference type="Proteomes" id="UP001305702">
    <property type="component" value="Chromosome"/>
</dbReference>
<reference evidence="2 3" key="1">
    <citation type="submission" date="2022-02" db="EMBL/GenBank/DDBJ databases">
        <title>Paenibacillus sp. MBLB1776 Whole Genome Shotgun Sequencing.</title>
        <authorList>
            <person name="Hwang C.Y."/>
            <person name="Cho E.-S."/>
            <person name="Seo M.-J."/>
        </authorList>
    </citation>
    <scope>NUCLEOTIDE SEQUENCE [LARGE SCALE GENOMIC DNA]</scope>
    <source>
        <strain evidence="2 3">MBLB1776</strain>
    </source>
</reference>
<organism evidence="2 3">
    <name type="scientific">Paenibacillus aurantius</name>
    <dbReference type="NCBI Taxonomy" id="2918900"/>
    <lineage>
        <taxon>Bacteria</taxon>
        <taxon>Bacillati</taxon>
        <taxon>Bacillota</taxon>
        <taxon>Bacilli</taxon>
        <taxon>Bacillales</taxon>
        <taxon>Paenibacillaceae</taxon>
        <taxon>Paenibacillus</taxon>
    </lineage>
</organism>
<evidence type="ECO:0000256" key="1">
    <source>
        <dbReference type="SAM" id="Phobius"/>
    </source>
</evidence>
<gene>
    <name evidence="2" type="ORF">MJA45_23285</name>
</gene>
<dbReference type="AlphaFoldDB" id="A0AA96RE54"/>
<evidence type="ECO:0000313" key="2">
    <source>
        <dbReference type="EMBL" id="WNQ10512.1"/>
    </source>
</evidence>